<evidence type="ECO:0000313" key="14">
    <source>
        <dbReference type="EMBL" id="KRL87002.1"/>
    </source>
</evidence>
<name>A0A0R1U6A1_9LACO</name>
<dbReference type="PANTHER" id="PTHR10088">
    <property type="entry name" value="GLUCOKINASE REGULATORY PROTEIN"/>
    <property type="match status" value="1"/>
</dbReference>
<dbReference type="CDD" id="cd05007">
    <property type="entry name" value="SIS_Etherase"/>
    <property type="match status" value="1"/>
</dbReference>
<dbReference type="FunFam" id="3.40.50.10490:FF:000014">
    <property type="entry name" value="N-acetylmuramic acid 6-phosphate etherase"/>
    <property type="match status" value="1"/>
</dbReference>
<dbReference type="HAMAP" id="MF_00068">
    <property type="entry name" value="MurQ"/>
    <property type="match status" value="1"/>
</dbReference>
<evidence type="ECO:0000256" key="3">
    <source>
        <dbReference type="ARBA" id="ARBA00023277"/>
    </source>
</evidence>
<dbReference type="EMBL" id="AZFJ01000036">
    <property type="protein sequence ID" value="KRL87002.1"/>
    <property type="molecule type" value="Genomic_DNA"/>
</dbReference>
<evidence type="ECO:0000256" key="5">
    <source>
        <dbReference type="ARBA" id="ARBA00060595"/>
    </source>
</evidence>
<evidence type="ECO:0000256" key="7">
    <source>
        <dbReference type="ARBA" id="ARBA00061234"/>
    </source>
</evidence>
<dbReference type="PROSITE" id="PS51464">
    <property type="entry name" value="SIS"/>
    <property type="match status" value="1"/>
</dbReference>
<evidence type="ECO:0000256" key="11">
    <source>
        <dbReference type="ARBA" id="ARBA00084049"/>
    </source>
</evidence>
<dbReference type="NCBIfam" id="NF003915">
    <property type="entry name" value="PRK05441.1"/>
    <property type="match status" value="1"/>
</dbReference>
<keyword evidence="3 12" id="KW-0119">Carbohydrate metabolism</keyword>
<keyword evidence="2 12" id="KW-0456">Lyase</keyword>
<dbReference type="InterPro" id="IPR046348">
    <property type="entry name" value="SIS_dom_sf"/>
</dbReference>
<comment type="similarity">
    <text evidence="7 12">Belongs to the GCKR-like family. MurNAc-6-P etherase subfamily.</text>
</comment>
<dbReference type="GO" id="GO:0016301">
    <property type="term" value="F:kinase activity"/>
    <property type="evidence" value="ECO:0007669"/>
    <property type="project" value="UniProtKB-KW"/>
</dbReference>
<gene>
    <name evidence="12" type="primary">murQ</name>
    <name evidence="14" type="ORF">FC50_GL000203</name>
</gene>
<dbReference type="InterPro" id="IPR040190">
    <property type="entry name" value="MURQ/GCKR"/>
</dbReference>
<evidence type="ECO:0000313" key="15">
    <source>
        <dbReference type="Proteomes" id="UP000051922"/>
    </source>
</evidence>
<protein>
    <recommendedName>
        <fullName evidence="9 12">N-acetylmuramic acid 6-phosphate etherase</fullName>
        <shortName evidence="12">MurNAc-6-P etherase</shortName>
        <ecNumber evidence="8 12">4.2.1.126</ecNumber>
    </recommendedName>
    <alternativeName>
        <fullName evidence="11 12">N-acetylmuramic acid 6-phosphate hydrolase</fullName>
    </alternativeName>
    <alternativeName>
        <fullName evidence="10 12">N-acetylmuramic acid 6-phosphate lyase</fullName>
    </alternativeName>
</protein>
<comment type="pathway">
    <text evidence="12">Amino-sugar metabolism; N-acetylmuramate degradation.</text>
</comment>
<feature type="domain" description="SIS" evidence="13">
    <location>
        <begin position="71"/>
        <end position="234"/>
    </location>
</feature>
<reference evidence="14 15" key="1">
    <citation type="journal article" date="2015" name="Genome Announc.">
        <title>Expanding the biotechnology potential of lactobacilli through comparative genomics of 213 strains and associated genera.</title>
        <authorList>
            <person name="Sun Z."/>
            <person name="Harris H.M."/>
            <person name="McCann A."/>
            <person name="Guo C."/>
            <person name="Argimon S."/>
            <person name="Zhang W."/>
            <person name="Yang X."/>
            <person name="Jeffery I.B."/>
            <person name="Cooney J.C."/>
            <person name="Kagawa T.F."/>
            <person name="Liu W."/>
            <person name="Song Y."/>
            <person name="Salvetti E."/>
            <person name="Wrobel A."/>
            <person name="Rasinkangas P."/>
            <person name="Parkhill J."/>
            <person name="Rea M.C."/>
            <person name="O'Sullivan O."/>
            <person name="Ritari J."/>
            <person name="Douillard F.P."/>
            <person name="Paul Ross R."/>
            <person name="Yang R."/>
            <person name="Briner A.E."/>
            <person name="Felis G.E."/>
            <person name="de Vos W.M."/>
            <person name="Barrangou R."/>
            <person name="Klaenhammer T.R."/>
            <person name="Caufield P.W."/>
            <person name="Cui Y."/>
            <person name="Zhang H."/>
            <person name="O'Toole P.W."/>
        </authorList>
    </citation>
    <scope>NUCLEOTIDE SEQUENCE [LARGE SCALE GENOMIC DNA]</scope>
    <source>
        <strain evidence="14 15">DSM 15945</strain>
    </source>
</reference>
<keyword evidence="15" id="KW-1185">Reference proteome</keyword>
<dbReference type="EC" id="4.2.1.126" evidence="8 12"/>
<dbReference type="InterPro" id="IPR005488">
    <property type="entry name" value="Etherase_MurQ"/>
</dbReference>
<dbReference type="GO" id="GO:0016803">
    <property type="term" value="F:ether hydrolase activity"/>
    <property type="evidence" value="ECO:0007669"/>
    <property type="project" value="TreeGrafter"/>
</dbReference>
<dbReference type="Gene3D" id="1.10.8.1080">
    <property type="match status" value="1"/>
</dbReference>
<accession>A0A0R1U6A1</accession>
<dbReference type="InterPro" id="IPR005486">
    <property type="entry name" value="Glucokinase_regulatory_CS"/>
</dbReference>
<comment type="subunit">
    <text evidence="1 12">Homodimer.</text>
</comment>
<dbReference type="GO" id="GO:0009254">
    <property type="term" value="P:peptidoglycan turnover"/>
    <property type="evidence" value="ECO:0007669"/>
    <property type="project" value="TreeGrafter"/>
</dbReference>
<comment type="function">
    <text evidence="12">Specifically catalyzes the cleavage of the D-lactyl ether substituent of MurNAc 6-phosphate, producing GlcNAc 6-phosphate and D-lactate.</text>
</comment>
<dbReference type="Proteomes" id="UP000051922">
    <property type="component" value="Unassembled WGS sequence"/>
</dbReference>
<dbReference type="NCBIfam" id="TIGR00274">
    <property type="entry name" value="N-acetylmuramic acid 6-phosphate etherase"/>
    <property type="match status" value="1"/>
</dbReference>
<organism evidence="14 15">
    <name type="scientific">Lacticaseibacillus pantheris DSM 15945 = JCM 12539 = NBRC 106106</name>
    <dbReference type="NCBI Taxonomy" id="1423783"/>
    <lineage>
        <taxon>Bacteria</taxon>
        <taxon>Bacillati</taxon>
        <taxon>Bacillota</taxon>
        <taxon>Bacilli</taxon>
        <taxon>Lactobacillales</taxon>
        <taxon>Lactobacillaceae</taxon>
        <taxon>Lacticaseibacillus</taxon>
    </lineage>
</organism>
<feature type="active site" evidence="12">
    <location>
        <position position="130"/>
    </location>
</feature>
<dbReference type="UniPathway" id="UPA00342"/>
<evidence type="ECO:0000256" key="9">
    <source>
        <dbReference type="ARBA" id="ARBA00070061"/>
    </source>
</evidence>
<keyword evidence="14" id="KW-0418">Kinase</keyword>
<dbReference type="PROSITE" id="PS01272">
    <property type="entry name" value="GCKR"/>
    <property type="match status" value="1"/>
</dbReference>
<evidence type="ECO:0000256" key="8">
    <source>
        <dbReference type="ARBA" id="ARBA00067056"/>
    </source>
</evidence>
<comment type="miscellaneous">
    <text evidence="12">A lyase-type mechanism (elimination/hydration) is suggested for the cleavage of the lactyl ether bond of MurNAc 6-phosphate, with the formation of an alpha,beta-unsaturated aldehyde intermediate with (E)-stereochemistry, followed by the syn addition of water to give product.</text>
</comment>
<dbReference type="SUPFAM" id="SSF53697">
    <property type="entry name" value="SIS domain"/>
    <property type="match status" value="1"/>
</dbReference>
<comment type="caution">
    <text evidence="14">The sequence shown here is derived from an EMBL/GenBank/DDBJ whole genome shotgun (WGS) entry which is preliminary data.</text>
</comment>
<proteinExistence type="inferred from homology"/>
<evidence type="ECO:0000256" key="12">
    <source>
        <dbReference type="HAMAP-Rule" id="MF_00068"/>
    </source>
</evidence>
<dbReference type="GO" id="GO:0046348">
    <property type="term" value="P:amino sugar catabolic process"/>
    <property type="evidence" value="ECO:0007669"/>
    <property type="project" value="InterPro"/>
</dbReference>
<dbReference type="GO" id="GO:0097367">
    <property type="term" value="F:carbohydrate derivative binding"/>
    <property type="evidence" value="ECO:0007669"/>
    <property type="project" value="InterPro"/>
</dbReference>
<comment type="catalytic activity">
    <reaction evidence="4 12">
        <text>N-acetyl-D-muramate 6-phosphate + H2O = N-acetyl-D-glucosamine 6-phosphate + (R)-lactate</text>
        <dbReference type="Rhea" id="RHEA:26410"/>
        <dbReference type="ChEBI" id="CHEBI:15377"/>
        <dbReference type="ChEBI" id="CHEBI:16004"/>
        <dbReference type="ChEBI" id="CHEBI:57513"/>
        <dbReference type="ChEBI" id="CHEBI:58722"/>
        <dbReference type="EC" id="4.2.1.126"/>
    </reaction>
</comment>
<comment type="pathway">
    <text evidence="6">Cell wall biogenesis.</text>
</comment>
<evidence type="ECO:0000256" key="4">
    <source>
        <dbReference type="ARBA" id="ARBA00051747"/>
    </source>
</evidence>
<dbReference type="InterPro" id="IPR001347">
    <property type="entry name" value="SIS_dom"/>
</dbReference>
<evidence type="ECO:0000256" key="1">
    <source>
        <dbReference type="ARBA" id="ARBA00011738"/>
    </source>
</evidence>
<evidence type="ECO:0000256" key="2">
    <source>
        <dbReference type="ARBA" id="ARBA00023239"/>
    </source>
</evidence>
<dbReference type="PATRIC" id="fig|1423783.4.peg.212"/>
<evidence type="ECO:0000259" key="13">
    <source>
        <dbReference type="PROSITE" id="PS51464"/>
    </source>
</evidence>
<dbReference type="STRING" id="1423783.FC50_GL000203"/>
<sequence>MIKAAYYVGQEKELMIMDLASLTTETRNERTSHLDEMSIHEFAETMNSEDQTVAVSVHNALPAIEQSVATIAARFKRGGRLFYIGAGTSGRLGVLDAAECVPTFGTDPEMVQGLIAGGMSAMTVAVEGAEDDPELAVKDLRSHQLGTDDTVVGIAASGRTPYVVGGLDYAHEIGAATISLACNTNAVISRHAQTAIEVPVGPEVLTGSTRLKAGTAQKLVLNMLSTGSMVQIGKVYGNLMVDVRPTNEKLVERSQRIIMQATDTSSETAAKAFRESGENVKLAIVMVLTGLGPDEAAQKLSDADGFIGRVKVD</sequence>
<feature type="active site" description="Proton donor" evidence="12">
    <location>
        <position position="99"/>
    </location>
</feature>
<dbReference type="NCBIfam" id="NF009222">
    <property type="entry name" value="PRK12570.1"/>
    <property type="match status" value="1"/>
</dbReference>
<dbReference type="GO" id="GO:0097173">
    <property type="term" value="P:N-acetylmuramic acid catabolic process"/>
    <property type="evidence" value="ECO:0007669"/>
    <property type="project" value="UniProtKB-UniPathway"/>
</dbReference>
<evidence type="ECO:0000256" key="6">
    <source>
        <dbReference type="ARBA" id="ARBA00060672"/>
    </source>
</evidence>
<dbReference type="Pfam" id="PF22645">
    <property type="entry name" value="GKRP_SIS_N"/>
    <property type="match status" value="1"/>
</dbReference>
<dbReference type="PANTHER" id="PTHR10088:SF4">
    <property type="entry name" value="GLUCOKINASE REGULATORY PROTEIN"/>
    <property type="match status" value="1"/>
</dbReference>
<dbReference type="GO" id="GO:0016835">
    <property type="term" value="F:carbon-oxygen lyase activity"/>
    <property type="evidence" value="ECO:0007669"/>
    <property type="project" value="UniProtKB-UniRule"/>
</dbReference>
<comment type="pathway">
    <text evidence="5">Amino-sugar metabolism; 1,6-anhydro-N-acetylmuramate degradation.</text>
</comment>
<dbReference type="Gene3D" id="3.40.50.10490">
    <property type="entry name" value="Glucose-6-phosphate isomerase like protein, domain 1"/>
    <property type="match status" value="1"/>
</dbReference>
<dbReference type="FunFam" id="1.10.8.1080:FF:000001">
    <property type="entry name" value="N-acetylmuramic acid 6-phosphate etherase"/>
    <property type="match status" value="1"/>
</dbReference>
<dbReference type="AlphaFoldDB" id="A0A0R1U6A1"/>
<evidence type="ECO:0000256" key="10">
    <source>
        <dbReference type="ARBA" id="ARBA00077905"/>
    </source>
</evidence>
<keyword evidence="14" id="KW-0808">Transferase</keyword>